<dbReference type="RefSeq" id="WP_254153177.1">
    <property type="nucleotide sequence ID" value="NZ_JAHESD010000012.1"/>
</dbReference>
<organism evidence="1 2">
    <name type="scientific">Chryseosolibacter indicus</name>
    <dbReference type="NCBI Taxonomy" id="2782351"/>
    <lineage>
        <taxon>Bacteria</taxon>
        <taxon>Pseudomonadati</taxon>
        <taxon>Bacteroidota</taxon>
        <taxon>Cytophagia</taxon>
        <taxon>Cytophagales</taxon>
        <taxon>Chryseotaleaceae</taxon>
        <taxon>Chryseosolibacter</taxon>
    </lineage>
</organism>
<accession>A0ABS5VP38</accession>
<keyword evidence="2" id="KW-1185">Reference proteome</keyword>
<proteinExistence type="predicted"/>
<evidence type="ECO:0008006" key="3">
    <source>
        <dbReference type="Google" id="ProtNLM"/>
    </source>
</evidence>
<dbReference type="EMBL" id="JAHESD010000012">
    <property type="protein sequence ID" value="MBT1703212.1"/>
    <property type="molecule type" value="Genomic_DNA"/>
</dbReference>
<evidence type="ECO:0000313" key="1">
    <source>
        <dbReference type="EMBL" id="MBT1703212.1"/>
    </source>
</evidence>
<gene>
    <name evidence="1" type="ORF">KK060_07965</name>
</gene>
<evidence type="ECO:0000313" key="2">
    <source>
        <dbReference type="Proteomes" id="UP000772618"/>
    </source>
</evidence>
<sequence>MDTLELIKYLEDKDTRRCGWGMDVIDTSFETMPSEFIGFAESDLQSSFDHKYINALSNAKRALDCQADRLLKLFGYYKESQDKFWGFPKKLELIQKFEIIAPRVLNKINKTRNLMEHQYIKPKSDQVEDFLDIASLFIASTDHYASNFIDHVDYINEDNKDYEKYSEVNINIPLSVTRRGH</sequence>
<name>A0ABS5VP38_9BACT</name>
<protein>
    <recommendedName>
        <fullName evidence="3">DUF4145 domain-containing protein</fullName>
    </recommendedName>
</protein>
<dbReference type="Proteomes" id="UP000772618">
    <property type="component" value="Unassembled WGS sequence"/>
</dbReference>
<comment type="caution">
    <text evidence="1">The sequence shown here is derived from an EMBL/GenBank/DDBJ whole genome shotgun (WGS) entry which is preliminary data.</text>
</comment>
<reference evidence="1 2" key="1">
    <citation type="submission" date="2021-05" db="EMBL/GenBank/DDBJ databases">
        <title>A Polyphasic approach of four new species of the genus Ohtaekwangia: Ohtaekwangia histidinii sp. nov., Ohtaekwangia cretensis sp. nov., Ohtaekwangia indiensis sp. nov., Ohtaekwangia reichenbachii sp. nov. from diverse environment.</title>
        <authorList>
            <person name="Octaviana S."/>
        </authorList>
    </citation>
    <scope>NUCLEOTIDE SEQUENCE [LARGE SCALE GENOMIC DNA]</scope>
    <source>
        <strain evidence="1 2">PWU20</strain>
    </source>
</reference>